<dbReference type="PANTHER" id="PTHR46889:SF4">
    <property type="entry name" value="TRANSPOSASE INSO FOR INSERTION SEQUENCE ELEMENT IS911B-RELATED"/>
    <property type="match status" value="1"/>
</dbReference>
<dbReference type="Pfam" id="PF13333">
    <property type="entry name" value="rve_2"/>
    <property type="match status" value="1"/>
</dbReference>
<dbReference type="InterPro" id="IPR012337">
    <property type="entry name" value="RNaseH-like_sf"/>
</dbReference>
<dbReference type="GO" id="GO:0015074">
    <property type="term" value="P:DNA integration"/>
    <property type="evidence" value="ECO:0007669"/>
    <property type="project" value="InterPro"/>
</dbReference>
<dbReference type="GO" id="GO:0003676">
    <property type="term" value="F:nucleic acid binding"/>
    <property type="evidence" value="ECO:0007669"/>
    <property type="project" value="InterPro"/>
</dbReference>
<dbReference type="Gene3D" id="3.30.420.10">
    <property type="entry name" value="Ribonuclease H-like superfamily/Ribonuclease H"/>
    <property type="match status" value="1"/>
</dbReference>
<evidence type="ECO:0000259" key="2">
    <source>
        <dbReference type="PROSITE" id="PS50994"/>
    </source>
</evidence>
<dbReference type="STRING" id="418495.SAMN05216215_106157"/>
<accession>A0A1H3S883</accession>
<dbReference type="OrthoDB" id="3254719at2"/>
<evidence type="ECO:0000313" key="4">
    <source>
        <dbReference type="Proteomes" id="UP000199529"/>
    </source>
</evidence>
<dbReference type="SUPFAM" id="SSF53098">
    <property type="entry name" value="Ribonuclease H-like"/>
    <property type="match status" value="1"/>
</dbReference>
<dbReference type="PROSITE" id="PS50994">
    <property type="entry name" value="INTEGRASE"/>
    <property type="match status" value="1"/>
</dbReference>
<name>A0A1H3S883_9PSEU</name>
<proteinExistence type="predicted"/>
<evidence type="ECO:0000256" key="1">
    <source>
        <dbReference type="SAM" id="MobiDB-lite"/>
    </source>
</evidence>
<dbReference type="PANTHER" id="PTHR46889">
    <property type="entry name" value="TRANSPOSASE INSF FOR INSERTION SEQUENCE IS3B-RELATED"/>
    <property type="match status" value="1"/>
</dbReference>
<dbReference type="EMBL" id="FNOK01000061">
    <property type="protein sequence ID" value="SDZ34313.1"/>
    <property type="molecule type" value="Genomic_DNA"/>
</dbReference>
<gene>
    <name evidence="3" type="ORF">SAMN05216215_106157</name>
</gene>
<protein>
    <submittedName>
        <fullName evidence="3">Integrase core domain-containing protein</fullName>
    </submittedName>
</protein>
<dbReference type="RefSeq" id="WP_143061260.1">
    <property type="nucleotide sequence ID" value="NZ_FNOK01000061.1"/>
</dbReference>
<sequence>CDTDLVLGALEYAIFSRDVRDGQLIHHSDRGSTYTAIRFTNRLADNGILPSMGSVGDSYDNALMENFFSTLKIELVYRNSWRTRDEAENAIFNYIDGWYNTQRIQKDLGWLSPDEYETAWHASQEAEPAAATIPTSPTGVS</sequence>
<evidence type="ECO:0000313" key="3">
    <source>
        <dbReference type="EMBL" id="SDZ34313.1"/>
    </source>
</evidence>
<dbReference type="Proteomes" id="UP000199529">
    <property type="component" value="Unassembled WGS sequence"/>
</dbReference>
<reference evidence="4" key="1">
    <citation type="submission" date="2016-10" db="EMBL/GenBank/DDBJ databases">
        <authorList>
            <person name="Varghese N."/>
            <person name="Submissions S."/>
        </authorList>
    </citation>
    <scope>NUCLEOTIDE SEQUENCE [LARGE SCALE GENOMIC DNA]</scope>
    <source>
        <strain evidence="4">CGMCC 4.3530</strain>
    </source>
</reference>
<dbReference type="InterPro" id="IPR050900">
    <property type="entry name" value="Transposase_IS3/IS150/IS904"/>
</dbReference>
<dbReference type="InterPro" id="IPR036397">
    <property type="entry name" value="RNaseH_sf"/>
</dbReference>
<organism evidence="3 4">
    <name type="scientific">Saccharopolyspora shandongensis</name>
    <dbReference type="NCBI Taxonomy" id="418495"/>
    <lineage>
        <taxon>Bacteria</taxon>
        <taxon>Bacillati</taxon>
        <taxon>Actinomycetota</taxon>
        <taxon>Actinomycetes</taxon>
        <taxon>Pseudonocardiales</taxon>
        <taxon>Pseudonocardiaceae</taxon>
        <taxon>Saccharopolyspora</taxon>
    </lineage>
</organism>
<feature type="domain" description="Integrase catalytic" evidence="2">
    <location>
        <begin position="1"/>
        <end position="121"/>
    </location>
</feature>
<feature type="region of interest" description="Disordered" evidence="1">
    <location>
        <begin position="121"/>
        <end position="141"/>
    </location>
</feature>
<dbReference type="InterPro" id="IPR001584">
    <property type="entry name" value="Integrase_cat-core"/>
</dbReference>
<keyword evidence="4" id="KW-1185">Reference proteome</keyword>
<dbReference type="AlphaFoldDB" id="A0A1H3S883"/>
<feature type="non-terminal residue" evidence="3">
    <location>
        <position position="1"/>
    </location>
</feature>